<protein>
    <recommendedName>
        <fullName evidence="1">NAD-dependent epimerase/dehydratase domain-containing protein</fullName>
    </recommendedName>
</protein>
<evidence type="ECO:0000259" key="1">
    <source>
        <dbReference type="Pfam" id="PF01370"/>
    </source>
</evidence>
<dbReference type="EMBL" id="NGJZ01000001">
    <property type="protein sequence ID" value="RSU07897.1"/>
    <property type="molecule type" value="Genomic_DNA"/>
</dbReference>
<name>A0A430AJ02_9ENTE</name>
<dbReference type="PANTHER" id="PTHR43245">
    <property type="entry name" value="BIFUNCTIONAL POLYMYXIN RESISTANCE PROTEIN ARNA"/>
    <property type="match status" value="1"/>
</dbReference>
<dbReference type="InterPro" id="IPR036291">
    <property type="entry name" value="NAD(P)-bd_dom_sf"/>
</dbReference>
<dbReference type="Gene3D" id="3.40.50.720">
    <property type="entry name" value="NAD(P)-binding Rossmann-like Domain"/>
    <property type="match status" value="1"/>
</dbReference>
<dbReference type="InterPro" id="IPR001509">
    <property type="entry name" value="Epimerase_deHydtase"/>
</dbReference>
<keyword evidence="3" id="KW-1185">Reference proteome</keyword>
<dbReference type="Pfam" id="PF01370">
    <property type="entry name" value="Epimerase"/>
    <property type="match status" value="1"/>
</dbReference>
<comment type="caution">
    <text evidence="2">The sequence shown here is derived from an EMBL/GenBank/DDBJ whole genome shotgun (WGS) entry which is preliminary data.</text>
</comment>
<gene>
    <name evidence="2" type="ORF">CBF30_01265</name>
</gene>
<dbReference type="OrthoDB" id="9811743at2"/>
<organism evidence="2 3">
    <name type="scientific">Vagococcus entomophilus</name>
    <dbReference type="NCBI Taxonomy" id="1160095"/>
    <lineage>
        <taxon>Bacteria</taxon>
        <taxon>Bacillati</taxon>
        <taxon>Bacillota</taxon>
        <taxon>Bacilli</taxon>
        <taxon>Lactobacillales</taxon>
        <taxon>Enterococcaceae</taxon>
        <taxon>Vagococcus</taxon>
    </lineage>
</organism>
<feature type="domain" description="NAD-dependent epimerase/dehydratase" evidence="1">
    <location>
        <begin position="4"/>
        <end position="233"/>
    </location>
</feature>
<dbReference type="RefSeq" id="WP_126821966.1">
    <property type="nucleotide sequence ID" value="NZ_JBHLWU010000001.1"/>
</dbReference>
<evidence type="ECO:0000313" key="3">
    <source>
        <dbReference type="Proteomes" id="UP000288669"/>
    </source>
</evidence>
<dbReference type="InterPro" id="IPR050177">
    <property type="entry name" value="Lipid_A_modif_metabolic_enz"/>
</dbReference>
<accession>A0A430AJ02</accession>
<reference evidence="2 3" key="1">
    <citation type="submission" date="2017-05" db="EMBL/GenBank/DDBJ databases">
        <title>Vagococcus spp. assemblies.</title>
        <authorList>
            <person name="Gulvik C.A."/>
        </authorList>
    </citation>
    <scope>NUCLEOTIDE SEQUENCE [LARGE SCALE GENOMIC DNA]</scope>
    <source>
        <strain evidence="2 3">DSM 24756</strain>
    </source>
</reference>
<dbReference type="AlphaFoldDB" id="A0A430AJ02"/>
<dbReference type="PANTHER" id="PTHR43245:SF59">
    <property type="entry name" value="UDP-GLUCOSE EPIMERASE"/>
    <property type="match status" value="1"/>
</dbReference>
<sequence>MNYLILGSSGFIGSNLVKKMTNSEDTVRLFDRHSNKMEVGHSTRTFISGEFGSEYDFDQLTEGIDVVFHLISTTVPASTVSLKKEIEDNVLGTIKLLDACVKNKVKKIVFISSGGTVYGKGAGIPFLETDETNPINSYGIQKLAIEKYIQLYYHLYNLDYRIIRLANPFGPGQNPNGGQGVVTAFCYKMIQNEPITIYGDGNVVRDYIYIDDAIDGILRIAQYEGENKIFNLGSDKGYSIREIVAFIEKVADKKFQICYEEARNVDVPYNVLNTGRYMEIAQTKKMTSILDGIEKLLSYFSSL</sequence>
<dbReference type="SUPFAM" id="SSF51735">
    <property type="entry name" value="NAD(P)-binding Rossmann-fold domains"/>
    <property type="match status" value="1"/>
</dbReference>
<evidence type="ECO:0000313" key="2">
    <source>
        <dbReference type="EMBL" id="RSU07897.1"/>
    </source>
</evidence>
<proteinExistence type="predicted"/>
<dbReference type="Proteomes" id="UP000288669">
    <property type="component" value="Unassembled WGS sequence"/>
</dbReference>